<comment type="caution">
    <text evidence="22">The sequence shown here is derived from an EMBL/GenBank/DDBJ whole genome shotgun (WGS) entry which is preliminary data.</text>
</comment>
<dbReference type="CDD" id="cd01171">
    <property type="entry name" value="YXKO-related"/>
    <property type="match status" value="1"/>
</dbReference>
<feature type="binding site" evidence="17">
    <location>
        <position position="450"/>
    </location>
    <ligand>
        <name>AMP</name>
        <dbReference type="ChEBI" id="CHEBI:456215"/>
    </ligand>
</feature>
<dbReference type="GO" id="GO:0052856">
    <property type="term" value="F:NAD(P)HX epimerase activity"/>
    <property type="evidence" value="ECO:0007669"/>
    <property type="project" value="UniProtKB-EC"/>
</dbReference>
<dbReference type="InterPro" id="IPR017953">
    <property type="entry name" value="Carbohydrate_kinase_pred_CS"/>
</dbReference>
<feature type="binding site" evidence="18">
    <location>
        <position position="144"/>
    </location>
    <ligand>
        <name>(6S)-NADPHX</name>
        <dbReference type="ChEBI" id="CHEBI:64076"/>
    </ligand>
</feature>
<comment type="similarity">
    <text evidence="17">Belongs to the NnrD/CARKD family.</text>
</comment>
<dbReference type="EC" id="4.2.1.136" evidence="19"/>
<dbReference type="EC" id="5.1.99.6" evidence="19"/>
<comment type="catalytic activity">
    <reaction evidence="15 17 19">
        <text>(6S)-NADHX + ADP = AMP + phosphate + NADH + H(+)</text>
        <dbReference type="Rhea" id="RHEA:32223"/>
        <dbReference type="ChEBI" id="CHEBI:15378"/>
        <dbReference type="ChEBI" id="CHEBI:43474"/>
        <dbReference type="ChEBI" id="CHEBI:57945"/>
        <dbReference type="ChEBI" id="CHEBI:64074"/>
        <dbReference type="ChEBI" id="CHEBI:456215"/>
        <dbReference type="ChEBI" id="CHEBI:456216"/>
        <dbReference type="EC" id="4.2.1.136"/>
    </reaction>
</comment>
<reference evidence="22 23" key="1">
    <citation type="submission" date="2023-07" db="EMBL/GenBank/DDBJ databases">
        <title>Genomic Encyclopedia of Type Strains, Phase IV (KMG-IV): sequencing the most valuable type-strain genomes for metagenomic binning, comparative biology and taxonomic classification.</title>
        <authorList>
            <person name="Goeker M."/>
        </authorList>
    </citation>
    <scope>NUCLEOTIDE SEQUENCE [LARGE SCALE GENOMIC DNA]</scope>
    <source>
        <strain evidence="22 23">DSM 9768</strain>
    </source>
</reference>
<evidence type="ECO:0000256" key="6">
    <source>
        <dbReference type="ARBA" id="ARBA00022741"/>
    </source>
</evidence>
<evidence type="ECO:0000259" key="20">
    <source>
        <dbReference type="PROSITE" id="PS51383"/>
    </source>
</evidence>
<dbReference type="NCBIfam" id="TIGR00196">
    <property type="entry name" value="yjeF_cterm"/>
    <property type="match status" value="1"/>
</dbReference>
<keyword evidence="23" id="KW-1185">Reference proteome</keyword>
<evidence type="ECO:0000256" key="9">
    <source>
        <dbReference type="ARBA" id="ARBA00022958"/>
    </source>
</evidence>
<dbReference type="Gene3D" id="3.40.1190.20">
    <property type="match status" value="1"/>
</dbReference>
<feature type="binding site" evidence="17">
    <location>
        <position position="264"/>
    </location>
    <ligand>
        <name>(6S)-NADPHX</name>
        <dbReference type="ChEBI" id="CHEBI:64076"/>
    </ligand>
</feature>
<evidence type="ECO:0000256" key="13">
    <source>
        <dbReference type="ARBA" id="ARBA00023268"/>
    </source>
</evidence>
<dbReference type="InterPro" id="IPR004443">
    <property type="entry name" value="YjeF_N_dom"/>
</dbReference>
<comment type="catalytic activity">
    <reaction evidence="1 18 19">
        <text>(6R)-NADHX = (6S)-NADHX</text>
        <dbReference type="Rhea" id="RHEA:32215"/>
        <dbReference type="ChEBI" id="CHEBI:64074"/>
        <dbReference type="ChEBI" id="CHEBI:64075"/>
        <dbReference type="EC" id="5.1.99.6"/>
    </reaction>
</comment>
<feature type="binding site" evidence="17">
    <location>
        <position position="451"/>
    </location>
    <ligand>
        <name>(6S)-NADPHX</name>
        <dbReference type="ChEBI" id="CHEBI:64076"/>
    </ligand>
</feature>
<keyword evidence="11 18" id="KW-0413">Isomerase</keyword>
<evidence type="ECO:0000256" key="8">
    <source>
        <dbReference type="ARBA" id="ARBA00022857"/>
    </source>
</evidence>
<dbReference type="InterPro" id="IPR029056">
    <property type="entry name" value="Ribokinase-like"/>
</dbReference>
<name>A0ABT9ZY21_9BACI</name>
<proteinExistence type="inferred from homology"/>
<feature type="binding site" evidence="17">
    <location>
        <position position="384"/>
    </location>
    <ligand>
        <name>(6S)-NADPHX</name>
        <dbReference type="ChEBI" id="CHEBI:64076"/>
    </ligand>
</feature>
<evidence type="ECO:0000256" key="12">
    <source>
        <dbReference type="ARBA" id="ARBA00023239"/>
    </source>
</evidence>
<comment type="function">
    <text evidence="18">Catalyzes the epimerization of the S- and R-forms of NAD(P)HX, a damaged form of NAD(P)H that is a result of enzymatic or heat-dependent hydration. This is a prerequisite for the S-specific NAD(P)H-hydrate dehydratase to allow the repair of both epimers of NAD(P)HX.</text>
</comment>
<comment type="cofactor">
    <cofactor evidence="18 19">
        <name>K(+)</name>
        <dbReference type="ChEBI" id="CHEBI:29103"/>
    </cofactor>
    <text evidence="18 19">Binds 1 potassium ion per subunit.</text>
</comment>
<dbReference type="EMBL" id="JAUSUG010000014">
    <property type="protein sequence ID" value="MDQ0256132.1"/>
    <property type="molecule type" value="Genomic_DNA"/>
</dbReference>
<dbReference type="SUPFAM" id="SSF53613">
    <property type="entry name" value="Ribokinase-like"/>
    <property type="match status" value="1"/>
</dbReference>
<evidence type="ECO:0000256" key="3">
    <source>
        <dbReference type="ARBA" id="ARBA00006001"/>
    </source>
</evidence>
<protein>
    <recommendedName>
        <fullName evidence="19">Bifunctional NAD(P)H-hydrate repair enzyme</fullName>
    </recommendedName>
    <alternativeName>
        <fullName evidence="19">Nicotinamide nucleotide repair protein</fullName>
    </alternativeName>
    <domain>
        <recommendedName>
            <fullName evidence="19">ADP-dependent (S)-NAD(P)H-hydrate dehydratase</fullName>
            <ecNumber evidence="19">4.2.1.136</ecNumber>
        </recommendedName>
        <alternativeName>
            <fullName evidence="19">ADP-dependent NAD(P)HX dehydratase</fullName>
        </alternativeName>
    </domain>
    <domain>
        <recommendedName>
            <fullName evidence="19">NAD(P)H-hydrate epimerase</fullName>
            <ecNumber evidence="19">5.1.99.6</ecNumber>
        </recommendedName>
    </domain>
</protein>
<keyword evidence="5 18" id="KW-0479">Metal-binding</keyword>
<accession>A0ABT9ZY21</accession>
<evidence type="ECO:0000256" key="11">
    <source>
        <dbReference type="ARBA" id="ARBA00023235"/>
    </source>
</evidence>
<feature type="binding site" evidence="18">
    <location>
        <position position="58"/>
    </location>
    <ligand>
        <name>K(+)</name>
        <dbReference type="ChEBI" id="CHEBI:29103"/>
    </ligand>
</feature>
<dbReference type="Gene3D" id="3.40.50.10260">
    <property type="entry name" value="YjeF N-terminal domain"/>
    <property type="match status" value="1"/>
</dbReference>
<dbReference type="Proteomes" id="UP001230005">
    <property type="component" value="Unassembled WGS sequence"/>
</dbReference>
<comment type="similarity">
    <text evidence="4 19">In the C-terminal section; belongs to the NnrD/CARKD family.</text>
</comment>
<dbReference type="PROSITE" id="PS01050">
    <property type="entry name" value="YJEF_C_2"/>
    <property type="match status" value="1"/>
</dbReference>
<evidence type="ECO:0000256" key="4">
    <source>
        <dbReference type="ARBA" id="ARBA00009524"/>
    </source>
</evidence>
<evidence type="ECO:0000256" key="19">
    <source>
        <dbReference type="PIRNR" id="PIRNR017184"/>
    </source>
</evidence>
<comment type="cofactor">
    <cofactor evidence="17">
        <name>Mg(2+)</name>
        <dbReference type="ChEBI" id="CHEBI:18420"/>
    </cofactor>
</comment>
<comment type="similarity">
    <text evidence="18">Belongs to the NnrE/AIBP family.</text>
</comment>
<feature type="domain" description="YjeF N-terminal" evidence="21">
    <location>
        <begin position="9"/>
        <end position="219"/>
    </location>
</feature>
<dbReference type="SUPFAM" id="SSF64153">
    <property type="entry name" value="YjeF N-terminal domain-like"/>
    <property type="match status" value="1"/>
</dbReference>
<evidence type="ECO:0000256" key="15">
    <source>
        <dbReference type="ARBA" id="ARBA00048238"/>
    </source>
</evidence>
<dbReference type="PANTHER" id="PTHR12592">
    <property type="entry name" value="ATP-DEPENDENT (S)-NAD(P)H-HYDRATE DEHYDRATASE FAMILY MEMBER"/>
    <property type="match status" value="1"/>
</dbReference>
<feature type="binding site" evidence="18">
    <location>
        <position position="129"/>
    </location>
    <ligand>
        <name>K(+)</name>
        <dbReference type="ChEBI" id="CHEBI:29103"/>
    </ligand>
</feature>
<feature type="binding site" evidence="18">
    <location>
        <begin position="133"/>
        <end position="139"/>
    </location>
    <ligand>
        <name>(6S)-NADPHX</name>
        <dbReference type="ChEBI" id="CHEBI:64076"/>
    </ligand>
</feature>
<evidence type="ECO:0000256" key="16">
    <source>
        <dbReference type="ARBA" id="ARBA00049209"/>
    </source>
</evidence>
<keyword evidence="9 18" id="KW-0630">Potassium</keyword>
<keyword evidence="13" id="KW-0511">Multifunctional enzyme</keyword>
<feature type="binding site" evidence="18">
    <location>
        <begin position="57"/>
        <end position="61"/>
    </location>
    <ligand>
        <name>(6S)-NADPHX</name>
        <dbReference type="ChEBI" id="CHEBI:64076"/>
    </ligand>
</feature>
<evidence type="ECO:0000313" key="23">
    <source>
        <dbReference type="Proteomes" id="UP001230005"/>
    </source>
</evidence>
<evidence type="ECO:0000256" key="7">
    <source>
        <dbReference type="ARBA" id="ARBA00022840"/>
    </source>
</evidence>
<dbReference type="Pfam" id="PF03853">
    <property type="entry name" value="YjeF_N"/>
    <property type="match status" value="1"/>
</dbReference>
<gene>
    <name evidence="17" type="primary">nnrD</name>
    <name evidence="18" type="synonym">nnrE</name>
    <name evidence="22" type="ORF">J2S74_003531</name>
</gene>
<feature type="binding site" evidence="17">
    <location>
        <position position="333"/>
    </location>
    <ligand>
        <name>(6S)-NADPHX</name>
        <dbReference type="ChEBI" id="CHEBI:64076"/>
    </ligand>
</feature>
<dbReference type="InterPro" id="IPR036652">
    <property type="entry name" value="YjeF_N_dom_sf"/>
</dbReference>
<keyword evidence="12 17" id="KW-0456">Lyase</keyword>
<organism evidence="22 23">
    <name type="scientific">Evansella vedderi</name>
    <dbReference type="NCBI Taxonomy" id="38282"/>
    <lineage>
        <taxon>Bacteria</taxon>
        <taxon>Bacillati</taxon>
        <taxon>Bacillota</taxon>
        <taxon>Bacilli</taxon>
        <taxon>Bacillales</taxon>
        <taxon>Bacillaceae</taxon>
        <taxon>Evansella</taxon>
    </lineage>
</organism>
<keyword evidence="6 17" id="KW-0547">Nucleotide-binding</keyword>
<dbReference type="PROSITE" id="PS01049">
    <property type="entry name" value="YJEF_C_1"/>
    <property type="match status" value="1"/>
</dbReference>
<dbReference type="InterPro" id="IPR000631">
    <property type="entry name" value="CARKD"/>
</dbReference>
<comment type="catalytic activity">
    <reaction evidence="16 17 19">
        <text>(6S)-NADPHX + ADP = AMP + phosphate + NADPH + H(+)</text>
        <dbReference type="Rhea" id="RHEA:32235"/>
        <dbReference type="ChEBI" id="CHEBI:15378"/>
        <dbReference type="ChEBI" id="CHEBI:43474"/>
        <dbReference type="ChEBI" id="CHEBI:57783"/>
        <dbReference type="ChEBI" id="CHEBI:64076"/>
        <dbReference type="ChEBI" id="CHEBI:456215"/>
        <dbReference type="ChEBI" id="CHEBI:456216"/>
        <dbReference type="EC" id="4.2.1.136"/>
    </reaction>
</comment>
<comment type="subunit">
    <text evidence="17">Homotetramer.</text>
</comment>
<evidence type="ECO:0000256" key="14">
    <source>
        <dbReference type="ARBA" id="ARBA00025153"/>
    </source>
</evidence>
<dbReference type="InterPro" id="IPR030677">
    <property type="entry name" value="Nnr"/>
</dbReference>
<feature type="domain" description="YjeF C-terminal" evidence="20">
    <location>
        <begin position="229"/>
        <end position="510"/>
    </location>
</feature>
<feature type="binding site" evidence="17">
    <location>
        <begin position="421"/>
        <end position="425"/>
    </location>
    <ligand>
        <name>AMP</name>
        <dbReference type="ChEBI" id="CHEBI:456215"/>
    </ligand>
</feature>
<evidence type="ECO:0000256" key="1">
    <source>
        <dbReference type="ARBA" id="ARBA00000013"/>
    </source>
</evidence>
<comment type="function">
    <text evidence="17">Catalyzes the dehydration of the S-form of NAD(P)HX at the expense of ADP, which is converted to AMP. Together with NAD(P)HX epimerase, which catalyzes the epimerization of the S- and R-forms, the enzyme allows the repair of both epimers of NAD(P)HX, a damaged form of NAD(P)H that is a result of enzymatic or heat-dependent hydration.</text>
</comment>
<keyword evidence="7 17" id="KW-0067">ATP-binding</keyword>
<keyword evidence="8 17" id="KW-0521">NADP</keyword>
<dbReference type="PANTHER" id="PTHR12592:SF0">
    <property type="entry name" value="ATP-DEPENDENT (S)-NAD(P)H-HYDRATE DEHYDRATASE"/>
    <property type="match status" value="1"/>
</dbReference>
<dbReference type="PROSITE" id="PS51385">
    <property type="entry name" value="YJEF_N"/>
    <property type="match status" value="1"/>
</dbReference>
<feature type="binding site" evidence="18">
    <location>
        <position position="165"/>
    </location>
    <ligand>
        <name>K(+)</name>
        <dbReference type="ChEBI" id="CHEBI:29103"/>
    </ligand>
</feature>
<dbReference type="RefSeq" id="WP_307327788.1">
    <property type="nucleotide sequence ID" value="NZ_JAUSUG010000014.1"/>
</dbReference>
<evidence type="ECO:0000256" key="5">
    <source>
        <dbReference type="ARBA" id="ARBA00022723"/>
    </source>
</evidence>
<evidence type="ECO:0000259" key="21">
    <source>
        <dbReference type="PROSITE" id="PS51385"/>
    </source>
</evidence>
<evidence type="ECO:0000256" key="10">
    <source>
        <dbReference type="ARBA" id="ARBA00023027"/>
    </source>
</evidence>
<dbReference type="Pfam" id="PF01256">
    <property type="entry name" value="Carb_kinase"/>
    <property type="match status" value="1"/>
</dbReference>
<feature type="binding site" evidence="18">
    <location>
        <position position="162"/>
    </location>
    <ligand>
        <name>(6S)-NADPHX</name>
        <dbReference type="ChEBI" id="CHEBI:64076"/>
    </ligand>
</feature>
<evidence type="ECO:0000256" key="17">
    <source>
        <dbReference type="HAMAP-Rule" id="MF_01965"/>
    </source>
</evidence>
<dbReference type="PROSITE" id="PS51383">
    <property type="entry name" value="YJEF_C_3"/>
    <property type="match status" value="1"/>
</dbReference>
<evidence type="ECO:0000256" key="18">
    <source>
        <dbReference type="HAMAP-Rule" id="MF_01966"/>
    </source>
</evidence>
<keyword evidence="10 17" id="KW-0520">NAD</keyword>
<dbReference type="NCBIfam" id="TIGR00197">
    <property type="entry name" value="yjeF_nterm"/>
    <property type="match status" value="1"/>
</dbReference>
<evidence type="ECO:0000256" key="2">
    <source>
        <dbReference type="ARBA" id="ARBA00000909"/>
    </source>
</evidence>
<sequence>MYVVTGEEMHQIDRYTMNEIGLKEEVLMESAGQAFCRQLIPKLSKEDKVVVLIGKGNNGGDGFVIGRILKEAGCNVDVWVIPPEEKICSTALAHKRIYEHSGYQWTSYQELYLKKAVDEKLRAYSVIIDALLGTGLSGEPKAPYSELIGKINEVKGRVISVDIPSGTSSKEGERSENSVKADETFSFQAPKLSGFLYPLAANYGKMSVLDIGIPKKAFEEQRIKRKLITEEDVQRTLAKRMPDAHKGSIGKALVIGGSLQMTGAPVLTTEACLRSGAGLTTLAVPNNIHFIVSQKTTEATFLPLGCENGEVKTSNFSQEIGLNDYDAIAIGPGLGRTQTYSLFSSFNDYKGPLVIDADGLYHLSNELGKWKEDRKGGPTIITPHPGEMARLIGTSISEVQKCPFQLSKDFAEVYQMYVVLKGPYTIITSPNGDQWINTTGNASLAKGGSGDVLTGIILAFLLQHRNVTAALTNAVYIHGKTADVLVETHDIISVTATDVVERLPMVLRSLRYPRNDYIPPLSSK</sequence>
<comment type="function">
    <text evidence="14 19">Bifunctional enzyme that catalyzes the epimerization of the S- and R-forms of NAD(P)HX and the dehydration of the S-form of NAD(P)HX at the expense of ADP, which is converted to AMP. This allows the repair of both epimers of NAD(P)HX, a damaged form of NAD(P)H that is a result of enzymatic or heat-dependent hydration.</text>
</comment>
<evidence type="ECO:0000313" key="22">
    <source>
        <dbReference type="EMBL" id="MDQ0256132.1"/>
    </source>
</evidence>
<comment type="catalytic activity">
    <reaction evidence="2 18 19">
        <text>(6R)-NADPHX = (6S)-NADPHX</text>
        <dbReference type="Rhea" id="RHEA:32227"/>
        <dbReference type="ChEBI" id="CHEBI:64076"/>
        <dbReference type="ChEBI" id="CHEBI:64077"/>
        <dbReference type="EC" id="5.1.99.6"/>
    </reaction>
</comment>
<comment type="similarity">
    <text evidence="3 19">In the N-terminal section; belongs to the NnrE/AIBP family.</text>
</comment>
<dbReference type="HAMAP" id="MF_01965">
    <property type="entry name" value="NADHX_dehydratase"/>
    <property type="match status" value="1"/>
</dbReference>
<dbReference type="PIRSF" id="PIRSF017184">
    <property type="entry name" value="Nnr"/>
    <property type="match status" value="1"/>
</dbReference>
<dbReference type="HAMAP" id="MF_01966">
    <property type="entry name" value="NADHX_epimerase"/>
    <property type="match status" value="1"/>
</dbReference>